<dbReference type="InterPro" id="IPR008972">
    <property type="entry name" value="Cupredoxin"/>
</dbReference>
<evidence type="ECO:0000256" key="13">
    <source>
        <dbReference type="ARBA" id="ARBA00023008"/>
    </source>
</evidence>
<evidence type="ECO:0000256" key="11">
    <source>
        <dbReference type="ARBA" id="ARBA00022989"/>
    </source>
</evidence>
<protein>
    <recommendedName>
        <fullName evidence="4">cytochrome-c oxidase</fullName>
        <ecNumber evidence="4">7.1.1.9</ecNumber>
    </recommendedName>
</protein>
<dbReference type="STRING" id="1452487.AVW16_04170"/>
<reference evidence="21" key="1">
    <citation type="submission" date="2016-01" db="EMBL/GenBank/DDBJ databases">
        <title>Draft genome of Chromobacterium sp. F49.</title>
        <authorList>
            <person name="Hong K.W."/>
        </authorList>
    </citation>
    <scope>NUCLEOTIDE SEQUENCE [LARGE SCALE GENOMIC DNA]</scope>
    <source>
        <strain evidence="21">CN10</strain>
    </source>
</reference>
<dbReference type="Gene3D" id="1.10.287.90">
    <property type="match status" value="1"/>
</dbReference>
<dbReference type="EMBL" id="LQQU01000002">
    <property type="protein sequence ID" value="KZE35224.1"/>
    <property type="molecule type" value="Genomic_DNA"/>
</dbReference>
<gene>
    <name evidence="20" type="ORF">AVW16_04170</name>
</gene>
<comment type="subcellular location">
    <subcellularLocation>
        <location evidence="2">Cell outer membrane</location>
        <topology evidence="2">Lipid-anchor</topology>
    </subcellularLocation>
    <subcellularLocation>
        <location evidence="1">Membrane</location>
        <topology evidence="1">Multi-pass membrane protein</topology>
    </subcellularLocation>
</comment>
<dbReference type="Gene3D" id="1.10.760.10">
    <property type="entry name" value="Cytochrome c-like domain"/>
    <property type="match status" value="1"/>
</dbReference>
<dbReference type="PROSITE" id="PS50857">
    <property type="entry name" value="COX2_CUA"/>
    <property type="match status" value="1"/>
</dbReference>
<evidence type="ECO:0000313" key="21">
    <source>
        <dbReference type="Proteomes" id="UP000076625"/>
    </source>
</evidence>
<evidence type="ECO:0000256" key="1">
    <source>
        <dbReference type="ARBA" id="ARBA00004141"/>
    </source>
</evidence>
<dbReference type="Gene3D" id="2.60.40.420">
    <property type="entry name" value="Cupredoxins - blue copper proteins"/>
    <property type="match status" value="1"/>
</dbReference>
<dbReference type="InterPro" id="IPR001505">
    <property type="entry name" value="Copper_CuA"/>
</dbReference>
<evidence type="ECO:0000256" key="8">
    <source>
        <dbReference type="ARBA" id="ARBA00022723"/>
    </source>
</evidence>
<organism evidence="20 21">
    <name type="scientific">Crenobacter luteus</name>
    <dbReference type="NCBI Taxonomy" id="1452487"/>
    <lineage>
        <taxon>Bacteria</taxon>
        <taxon>Pseudomonadati</taxon>
        <taxon>Pseudomonadota</taxon>
        <taxon>Betaproteobacteria</taxon>
        <taxon>Neisseriales</taxon>
        <taxon>Neisseriaceae</taxon>
        <taxon>Crenobacter</taxon>
    </lineage>
</organism>
<dbReference type="SUPFAM" id="SSF46626">
    <property type="entry name" value="Cytochrome c"/>
    <property type="match status" value="1"/>
</dbReference>
<evidence type="ECO:0000256" key="3">
    <source>
        <dbReference type="ARBA" id="ARBA00007866"/>
    </source>
</evidence>
<evidence type="ECO:0000256" key="2">
    <source>
        <dbReference type="ARBA" id="ARBA00004459"/>
    </source>
</evidence>
<evidence type="ECO:0000256" key="15">
    <source>
        <dbReference type="ARBA" id="ARBA00047816"/>
    </source>
</evidence>
<evidence type="ECO:0000256" key="4">
    <source>
        <dbReference type="ARBA" id="ARBA00012949"/>
    </source>
</evidence>
<evidence type="ECO:0000256" key="6">
    <source>
        <dbReference type="ARBA" id="ARBA00022617"/>
    </source>
</evidence>
<evidence type="ECO:0000256" key="12">
    <source>
        <dbReference type="ARBA" id="ARBA00023004"/>
    </source>
</evidence>
<dbReference type="CDD" id="cd13919">
    <property type="entry name" value="CuRO_HCO_II_like_5"/>
    <property type="match status" value="1"/>
</dbReference>
<accession>A0A165G665</accession>
<dbReference type="Pfam" id="PF00116">
    <property type="entry name" value="COX2"/>
    <property type="match status" value="1"/>
</dbReference>
<feature type="domain" description="Cytochrome c" evidence="19">
    <location>
        <begin position="272"/>
        <end position="365"/>
    </location>
</feature>
<dbReference type="GO" id="GO:0009279">
    <property type="term" value="C:cell outer membrane"/>
    <property type="evidence" value="ECO:0007669"/>
    <property type="project" value="UniProtKB-SubCell"/>
</dbReference>
<keyword evidence="10" id="KW-0249">Electron transport</keyword>
<feature type="transmembrane region" description="Helical" evidence="17">
    <location>
        <begin position="43"/>
        <end position="64"/>
    </location>
</feature>
<dbReference type="InterPro" id="IPR036909">
    <property type="entry name" value="Cyt_c-like_dom_sf"/>
</dbReference>
<dbReference type="InterPro" id="IPR009056">
    <property type="entry name" value="Cyt_c-like_dom"/>
</dbReference>
<comment type="caution">
    <text evidence="20">The sequence shown here is derived from an EMBL/GenBank/DDBJ whole genome shotgun (WGS) entry which is preliminary data.</text>
</comment>
<dbReference type="PROSITE" id="PS51007">
    <property type="entry name" value="CYTC"/>
    <property type="match status" value="1"/>
</dbReference>
<dbReference type="PANTHER" id="PTHR22888">
    <property type="entry name" value="CYTOCHROME C OXIDASE, SUBUNIT II"/>
    <property type="match status" value="1"/>
</dbReference>
<dbReference type="GO" id="GO:0020037">
    <property type="term" value="F:heme binding"/>
    <property type="evidence" value="ECO:0007669"/>
    <property type="project" value="InterPro"/>
</dbReference>
<sequence>MAIAIVLIVIVIAALAFHALSPWWLTPLASNWGLIDDTLTVTLLITGAVFVAVNLFIAVAVIRYRHRHGRRAAYEPENRKLEHGLTWLTAVGIVAMLAPGLVVYAELISPPKDALVVEVVGQQWQWAYRFPGEDGRLGTSAMRFVGADNPLGLNPADPAGRDDALAVGPELHLPLGRPVRVLLRSKDVLHNFFVPPIRTRMDMVPGMVTEFWFTPTRAGRFDILCAELCGVGHYNMRGVMVVEPQADFERWLAGLPRFAAVRQVAATPPGGGLAARGRGIAQARGCFGCHSVDGAASVGPGWRGLFGHEVELADGSRLKADAAYIAESIRAPAAKLVKGYPPIMPPYALDDGEVAAIAAYIASLDGAADGTR</sequence>
<evidence type="ECO:0000313" key="20">
    <source>
        <dbReference type="EMBL" id="KZE35224.1"/>
    </source>
</evidence>
<proteinExistence type="inferred from homology"/>
<dbReference type="AlphaFoldDB" id="A0A165G665"/>
<dbReference type="RefSeq" id="WP_066609408.1">
    <property type="nucleotide sequence ID" value="NZ_LQQU01000002.1"/>
</dbReference>
<evidence type="ECO:0000256" key="14">
    <source>
        <dbReference type="ARBA" id="ARBA00023136"/>
    </source>
</evidence>
<keyword evidence="14 17" id="KW-0472">Membrane</keyword>
<dbReference type="PROSITE" id="PS00078">
    <property type="entry name" value="COX2"/>
    <property type="match status" value="1"/>
</dbReference>
<evidence type="ECO:0000259" key="19">
    <source>
        <dbReference type="PROSITE" id="PS51007"/>
    </source>
</evidence>
<evidence type="ECO:0000256" key="7">
    <source>
        <dbReference type="ARBA" id="ARBA00022692"/>
    </source>
</evidence>
<dbReference type="GO" id="GO:0005507">
    <property type="term" value="F:copper ion binding"/>
    <property type="evidence" value="ECO:0007669"/>
    <property type="project" value="InterPro"/>
</dbReference>
<keyword evidence="9" id="KW-1278">Translocase</keyword>
<keyword evidence="6 16" id="KW-0349">Heme</keyword>
<keyword evidence="5" id="KW-0813">Transport</keyword>
<keyword evidence="13" id="KW-0186">Copper</keyword>
<dbReference type="EC" id="7.1.1.9" evidence="4"/>
<evidence type="ECO:0000256" key="9">
    <source>
        <dbReference type="ARBA" id="ARBA00022967"/>
    </source>
</evidence>
<evidence type="ECO:0000256" key="16">
    <source>
        <dbReference type="PROSITE-ProRule" id="PRU00433"/>
    </source>
</evidence>
<dbReference type="GO" id="GO:0004129">
    <property type="term" value="F:cytochrome-c oxidase activity"/>
    <property type="evidence" value="ECO:0007669"/>
    <property type="project" value="UniProtKB-EC"/>
</dbReference>
<keyword evidence="7 17" id="KW-0812">Transmembrane</keyword>
<dbReference type="OrthoDB" id="9773456at2"/>
<evidence type="ECO:0000256" key="17">
    <source>
        <dbReference type="SAM" id="Phobius"/>
    </source>
</evidence>
<comment type="similarity">
    <text evidence="3">Belongs to the cytochrome c oxidase subunit 2 family.</text>
</comment>
<dbReference type="InterPro" id="IPR045187">
    <property type="entry name" value="CcO_II"/>
</dbReference>
<dbReference type="GO" id="GO:0042773">
    <property type="term" value="P:ATP synthesis coupled electron transport"/>
    <property type="evidence" value="ECO:0007669"/>
    <property type="project" value="TreeGrafter"/>
</dbReference>
<evidence type="ECO:0000259" key="18">
    <source>
        <dbReference type="PROSITE" id="PS50857"/>
    </source>
</evidence>
<keyword evidence="11 17" id="KW-1133">Transmembrane helix</keyword>
<feature type="transmembrane region" description="Helical" evidence="17">
    <location>
        <begin position="85"/>
        <end position="105"/>
    </location>
</feature>
<evidence type="ECO:0000256" key="10">
    <source>
        <dbReference type="ARBA" id="ARBA00022982"/>
    </source>
</evidence>
<keyword evidence="12 16" id="KW-0408">Iron</keyword>
<dbReference type="InterPro" id="IPR002429">
    <property type="entry name" value="CcO_II-like_C"/>
</dbReference>
<dbReference type="SUPFAM" id="SSF49503">
    <property type="entry name" value="Cupredoxins"/>
    <property type="match status" value="1"/>
</dbReference>
<dbReference type="Pfam" id="PF00034">
    <property type="entry name" value="Cytochrom_C"/>
    <property type="match status" value="1"/>
</dbReference>
<comment type="catalytic activity">
    <reaction evidence="15">
        <text>4 Fe(II)-[cytochrome c] + O2 + 8 H(+)(in) = 4 Fe(III)-[cytochrome c] + 2 H2O + 4 H(+)(out)</text>
        <dbReference type="Rhea" id="RHEA:11436"/>
        <dbReference type="Rhea" id="RHEA-COMP:10350"/>
        <dbReference type="Rhea" id="RHEA-COMP:14399"/>
        <dbReference type="ChEBI" id="CHEBI:15377"/>
        <dbReference type="ChEBI" id="CHEBI:15378"/>
        <dbReference type="ChEBI" id="CHEBI:15379"/>
        <dbReference type="ChEBI" id="CHEBI:29033"/>
        <dbReference type="ChEBI" id="CHEBI:29034"/>
        <dbReference type="EC" id="7.1.1.9"/>
    </reaction>
</comment>
<dbReference type="Proteomes" id="UP000076625">
    <property type="component" value="Unassembled WGS sequence"/>
</dbReference>
<keyword evidence="21" id="KW-1185">Reference proteome</keyword>
<name>A0A165G665_9NEIS</name>
<feature type="domain" description="Cytochrome oxidase subunit II copper A binding" evidence="18">
    <location>
        <begin position="112"/>
        <end position="254"/>
    </location>
</feature>
<dbReference type="PANTHER" id="PTHR22888:SF9">
    <property type="entry name" value="CYTOCHROME C OXIDASE SUBUNIT 2"/>
    <property type="match status" value="1"/>
</dbReference>
<dbReference type="InterPro" id="IPR036257">
    <property type="entry name" value="Cyt_c_oxidase_su2_TM_sf"/>
</dbReference>
<keyword evidence="8 16" id="KW-0479">Metal-binding</keyword>
<evidence type="ECO:0000256" key="5">
    <source>
        <dbReference type="ARBA" id="ARBA00022448"/>
    </source>
</evidence>